<dbReference type="SUPFAM" id="SSF52833">
    <property type="entry name" value="Thioredoxin-like"/>
    <property type="match status" value="1"/>
</dbReference>
<name>A0A3N4Z6X3_9MICO</name>
<evidence type="ECO:0000313" key="4">
    <source>
        <dbReference type="Proteomes" id="UP000280726"/>
    </source>
</evidence>
<evidence type="ECO:0000256" key="1">
    <source>
        <dbReference type="SAM" id="Phobius"/>
    </source>
</evidence>
<dbReference type="InterPro" id="IPR013766">
    <property type="entry name" value="Thioredoxin_domain"/>
</dbReference>
<gene>
    <name evidence="3" type="ORF">EDD32_2260</name>
</gene>
<accession>A0A3N4Z6X3</accession>
<feature type="transmembrane region" description="Helical" evidence="1">
    <location>
        <begin position="15"/>
        <end position="35"/>
    </location>
</feature>
<keyword evidence="1" id="KW-1133">Transmembrane helix</keyword>
<dbReference type="Gene3D" id="3.40.30.10">
    <property type="entry name" value="Glutaredoxin"/>
    <property type="match status" value="1"/>
</dbReference>
<evidence type="ECO:0000259" key="2">
    <source>
        <dbReference type="Pfam" id="PF00085"/>
    </source>
</evidence>
<protein>
    <submittedName>
        <fullName evidence="3">Thioredoxin</fullName>
    </submittedName>
</protein>
<dbReference type="Pfam" id="PF00085">
    <property type="entry name" value="Thioredoxin"/>
    <property type="match status" value="1"/>
</dbReference>
<keyword evidence="1" id="KW-0472">Membrane</keyword>
<dbReference type="Proteomes" id="UP000280726">
    <property type="component" value="Unassembled WGS sequence"/>
</dbReference>
<organism evidence="3 4">
    <name type="scientific">Georgenia muralis</name>
    <dbReference type="NCBI Taxonomy" id="154117"/>
    <lineage>
        <taxon>Bacteria</taxon>
        <taxon>Bacillati</taxon>
        <taxon>Actinomycetota</taxon>
        <taxon>Actinomycetes</taxon>
        <taxon>Micrococcales</taxon>
        <taxon>Bogoriellaceae</taxon>
        <taxon>Georgenia</taxon>
    </lineage>
</organism>
<dbReference type="InterPro" id="IPR036249">
    <property type="entry name" value="Thioredoxin-like_sf"/>
</dbReference>
<dbReference type="AlphaFoldDB" id="A0A3N4Z6X3"/>
<comment type="caution">
    <text evidence="3">The sequence shown here is derived from an EMBL/GenBank/DDBJ whole genome shotgun (WGS) entry which is preliminary data.</text>
</comment>
<evidence type="ECO:0000313" key="3">
    <source>
        <dbReference type="EMBL" id="RPF27764.1"/>
    </source>
</evidence>
<dbReference type="CDD" id="cd02947">
    <property type="entry name" value="TRX_family"/>
    <property type="match status" value="1"/>
</dbReference>
<reference evidence="3 4" key="1">
    <citation type="submission" date="2018-11" db="EMBL/GenBank/DDBJ databases">
        <title>Sequencing the genomes of 1000 actinobacteria strains.</title>
        <authorList>
            <person name="Klenk H.-P."/>
        </authorList>
    </citation>
    <scope>NUCLEOTIDE SEQUENCE [LARGE SCALE GENOMIC DNA]</scope>
    <source>
        <strain evidence="3 4">DSM 14418</strain>
    </source>
</reference>
<keyword evidence="4" id="KW-1185">Reference proteome</keyword>
<proteinExistence type="predicted"/>
<dbReference type="EMBL" id="RKRA01000001">
    <property type="protein sequence ID" value="RPF27764.1"/>
    <property type="molecule type" value="Genomic_DNA"/>
</dbReference>
<feature type="domain" description="Thioredoxin" evidence="2">
    <location>
        <begin position="65"/>
        <end position="147"/>
    </location>
</feature>
<keyword evidence="1" id="KW-0812">Transmembrane</keyword>
<sequence>MSGPRATYPRGVTDLLPRLLAVLVLLVVATAAWWLTERRRGSLRTTRTEREGAVTLETLRAATGRQLAEPGRPVVVQLSSEVCTPCRASARTWTLVGGEDVTLVELDAAEHLDLVRTLGVMRTPTSLVFDHTGTAVGRVSGAPTATQAREIVGGLVGAGRAA</sequence>